<dbReference type="AlphaFoldDB" id="A0A844G2F5"/>
<dbReference type="InterPro" id="IPR025110">
    <property type="entry name" value="AMP-bd_C"/>
</dbReference>
<dbReference type="PANTHER" id="PTHR43767">
    <property type="entry name" value="LONG-CHAIN-FATTY-ACID--COA LIGASE"/>
    <property type="match status" value="1"/>
</dbReference>
<dbReference type="PROSITE" id="PS00455">
    <property type="entry name" value="AMP_BINDING"/>
    <property type="match status" value="1"/>
</dbReference>
<dbReference type="InterPro" id="IPR002123">
    <property type="entry name" value="Plipid/glycerol_acylTrfase"/>
</dbReference>
<protein>
    <submittedName>
        <fullName evidence="2">AMP-binding protein</fullName>
    </submittedName>
</protein>
<dbReference type="Proteomes" id="UP000435649">
    <property type="component" value="Unassembled WGS sequence"/>
</dbReference>
<organism evidence="2 3">
    <name type="scientific">Victivallis lenta</name>
    <dbReference type="NCBI Taxonomy" id="2606640"/>
    <lineage>
        <taxon>Bacteria</taxon>
        <taxon>Pseudomonadati</taxon>
        <taxon>Lentisphaerota</taxon>
        <taxon>Lentisphaeria</taxon>
        <taxon>Victivallales</taxon>
        <taxon>Victivallaceae</taxon>
        <taxon>Victivallis</taxon>
    </lineage>
</organism>
<keyword evidence="3" id="KW-1185">Reference proteome</keyword>
<dbReference type="Gene3D" id="3.30.300.30">
    <property type="match status" value="1"/>
</dbReference>
<dbReference type="InterPro" id="IPR042099">
    <property type="entry name" value="ANL_N_sf"/>
</dbReference>
<evidence type="ECO:0000313" key="2">
    <source>
        <dbReference type="EMBL" id="MST97075.1"/>
    </source>
</evidence>
<dbReference type="SUPFAM" id="SSF56801">
    <property type="entry name" value="Acetyl-CoA synthetase-like"/>
    <property type="match status" value="1"/>
</dbReference>
<gene>
    <name evidence="2" type="ORF">FYJ85_08470</name>
</gene>
<name>A0A844G2F5_9BACT</name>
<dbReference type="InterPro" id="IPR020845">
    <property type="entry name" value="AMP-binding_CS"/>
</dbReference>
<dbReference type="Pfam" id="PF00501">
    <property type="entry name" value="AMP-binding"/>
    <property type="match status" value="1"/>
</dbReference>
<dbReference type="Gene3D" id="3.40.50.12780">
    <property type="entry name" value="N-terminal domain of ligase-like"/>
    <property type="match status" value="1"/>
</dbReference>
<dbReference type="RefSeq" id="WP_106053599.1">
    <property type="nucleotide sequence ID" value="NZ_CALXOB010000025.1"/>
</dbReference>
<evidence type="ECO:0000259" key="1">
    <source>
        <dbReference type="SMART" id="SM00563"/>
    </source>
</evidence>
<dbReference type="Pfam" id="PF13193">
    <property type="entry name" value="AMP-binding_C"/>
    <property type="match status" value="1"/>
</dbReference>
<dbReference type="InterPro" id="IPR045851">
    <property type="entry name" value="AMP-bd_C_sf"/>
</dbReference>
<reference evidence="2 3" key="1">
    <citation type="submission" date="2019-08" db="EMBL/GenBank/DDBJ databases">
        <title>In-depth cultivation of the pig gut microbiome towards novel bacterial diversity and tailored functional studies.</title>
        <authorList>
            <person name="Wylensek D."/>
            <person name="Hitch T.C.A."/>
            <person name="Clavel T."/>
        </authorList>
    </citation>
    <scope>NUCLEOTIDE SEQUENCE [LARGE SCALE GENOMIC DNA]</scope>
    <source>
        <strain evidence="2 3">BBE-744-WT-12</strain>
    </source>
</reference>
<dbReference type="EMBL" id="VUNS01000007">
    <property type="protein sequence ID" value="MST97075.1"/>
    <property type="molecule type" value="Genomic_DNA"/>
</dbReference>
<dbReference type="GO" id="GO:0016746">
    <property type="term" value="F:acyltransferase activity"/>
    <property type="evidence" value="ECO:0007669"/>
    <property type="project" value="InterPro"/>
</dbReference>
<dbReference type="SMART" id="SM00563">
    <property type="entry name" value="PlsC"/>
    <property type="match status" value="1"/>
</dbReference>
<comment type="caution">
    <text evidence="2">The sequence shown here is derived from an EMBL/GenBank/DDBJ whole genome shotgun (WGS) entry which is preliminary data.</text>
</comment>
<accession>A0A844G2F5</accession>
<evidence type="ECO:0000313" key="3">
    <source>
        <dbReference type="Proteomes" id="UP000435649"/>
    </source>
</evidence>
<dbReference type="PANTHER" id="PTHR43767:SF1">
    <property type="entry name" value="NONRIBOSOMAL PEPTIDE SYNTHASE PES1 (EUROFUNG)-RELATED"/>
    <property type="match status" value="1"/>
</dbReference>
<dbReference type="GO" id="GO:0016878">
    <property type="term" value="F:acid-thiol ligase activity"/>
    <property type="evidence" value="ECO:0007669"/>
    <property type="project" value="UniProtKB-ARBA"/>
</dbReference>
<feature type="domain" description="Phospholipid/glycerol acyltransferase" evidence="1">
    <location>
        <begin position="58"/>
        <end position="174"/>
    </location>
</feature>
<dbReference type="InterPro" id="IPR000873">
    <property type="entry name" value="AMP-dep_synth/lig_dom"/>
</dbReference>
<dbReference type="InterPro" id="IPR050237">
    <property type="entry name" value="ATP-dep_AMP-bd_enzyme"/>
</dbReference>
<dbReference type="CDD" id="cd07989">
    <property type="entry name" value="LPLAT_AGPAT-like"/>
    <property type="match status" value="1"/>
</dbReference>
<dbReference type="SUPFAM" id="SSF69593">
    <property type="entry name" value="Glycerol-3-phosphate (1)-acyltransferase"/>
    <property type="match status" value="1"/>
</dbReference>
<dbReference type="Pfam" id="PF01553">
    <property type="entry name" value="Acyltransferase"/>
    <property type="match status" value="1"/>
</dbReference>
<sequence>MAPSMIFMIVFDALILLGAVILFLRPSFTLKLLTWILRHTLVRLRVEGLENIPDSGPVLIVSNHVSLIDMLLIQSVSRRPVRFMVHQEVLEFVPTRFIFWYLGVIRVPSIRRPKAMQRFFRRVRGELRKGEVLCLFPEGGISGNGGLMRFRSGVAPLLPAGVDVSVIPIRIGMLWGRLFSVHDGKLKYRAPRSLPLNFSLRIGAPASTGLSAFQLRQLISELGAEAEAAPQPGELPLHVAFAKRAKRHPFAVTYLDADGTKLTNFEMLVRAALLSRRVRALGTESRYIGVLLPNCTSMAAAMFGVLFAGRTPAVINFSAGAEVALEAASRAGIGKILTSRKFLHKLGWEEKPGMVILEDEAKKITKSEKRAMIRLVLLLPFRMLMRRLAPESAFNAGREAVLLFSSGSTGRPKAVQLTHRNINCDLWAFWRMILWSRRDRIVGNLPLFHAYGFTVEFAFPALSGTPVVYLPNPLDAAGVVKAIDEYDITLLTATPTFLQGYMRKAKPEQLKSLRLVITGAEKLRPELAAKFRDMTGLEIIEGYGCTELSPIVTINLCNSIYLLGRHAHHPGSIGIPLPGIHVRVVDPESGVELGPDEPGLMQVRGGIVMKGYLNDPEQTARVIQNGYYNTGDIARIDRDGYVYITGRASRFSKIGGEMVPHELVEQAIANLRGSEEREVAVAGRGDPKRGERLVVFYTPDDFDPAAVVEELRKEKLPNLWIPKTEDFVKLDRLPLLGSGKLDLAKLKKLAEEQASA</sequence>
<proteinExistence type="predicted"/>